<comment type="caution">
    <text evidence="1">The sequence shown here is derived from an EMBL/GenBank/DDBJ whole genome shotgun (WGS) entry which is preliminary data.</text>
</comment>
<protein>
    <submittedName>
        <fullName evidence="1">Uncharacterized protein</fullName>
    </submittedName>
</protein>
<reference evidence="1 2" key="1">
    <citation type="submission" date="2011-06" db="EMBL/GenBank/DDBJ databases">
        <title>The draft genome of Thiorhodococcus drewsii AZ1.</title>
        <authorList>
            <consortium name="US DOE Joint Genome Institute (JGI-PGF)"/>
            <person name="Lucas S."/>
            <person name="Han J."/>
            <person name="Lapidus A."/>
            <person name="Cheng J.-F."/>
            <person name="Goodwin L."/>
            <person name="Pitluck S."/>
            <person name="Peters L."/>
            <person name="Land M.L."/>
            <person name="Hauser L."/>
            <person name="Vogl K."/>
            <person name="Liu Z."/>
            <person name="Imhoff J."/>
            <person name="Thiel V."/>
            <person name="Frigaard N.-U."/>
            <person name="Bryant D.A."/>
            <person name="Woyke T.J."/>
        </authorList>
    </citation>
    <scope>NUCLEOTIDE SEQUENCE [LARGE SCALE GENOMIC DNA]</scope>
    <source>
        <strain evidence="1 2">AZ1</strain>
    </source>
</reference>
<sequence>MTDSYLSATNLLGFKLSTIDDASAGLMDLILDTERWGVRFLTAEADAWAPDRDVLIMPSSVAGVNEAERELELAMEAETLRSSPLVAQDEDLGGLEDGWLPPAWQAQWRAEMDPEQAVDAPPAPVDETLAEITAELGAEPDLGADRWVRASRLRRIACETADGVSLRITDLLIDDADWELAYLELTLAPEHAQEDAHSTSRHLVPRRSIDWLNRDTETLHLAITEQELSEAVSPV</sequence>
<dbReference type="AlphaFoldDB" id="G2E6T9"/>
<dbReference type="GO" id="GO:0030077">
    <property type="term" value="C:plasma membrane light-harvesting complex"/>
    <property type="evidence" value="ECO:0007669"/>
    <property type="project" value="InterPro"/>
</dbReference>
<dbReference type="InterPro" id="IPR014747">
    <property type="entry name" value="Bac_photo_RC_H_C"/>
</dbReference>
<evidence type="ECO:0000313" key="1">
    <source>
        <dbReference type="EMBL" id="EGV28167.1"/>
    </source>
</evidence>
<organism evidence="1 2">
    <name type="scientific">Thiorhodococcus drewsii AZ1</name>
    <dbReference type="NCBI Taxonomy" id="765913"/>
    <lineage>
        <taxon>Bacteria</taxon>
        <taxon>Pseudomonadati</taxon>
        <taxon>Pseudomonadota</taxon>
        <taxon>Gammaproteobacteria</taxon>
        <taxon>Chromatiales</taxon>
        <taxon>Chromatiaceae</taxon>
        <taxon>Thiorhodococcus</taxon>
    </lineage>
</organism>
<accession>G2E6T9</accession>
<evidence type="ECO:0000313" key="2">
    <source>
        <dbReference type="Proteomes" id="UP000004200"/>
    </source>
</evidence>
<name>G2E6T9_9GAMM</name>
<dbReference type="SUPFAM" id="SSF50346">
    <property type="entry name" value="PRC-barrel domain"/>
    <property type="match status" value="1"/>
</dbReference>
<dbReference type="Gene3D" id="3.90.50.10">
    <property type="entry name" value="Photosynthetic Reaction Center, subunit H, domain 2"/>
    <property type="match status" value="1"/>
</dbReference>
<dbReference type="EMBL" id="AFWT01000044">
    <property type="protein sequence ID" value="EGV28167.1"/>
    <property type="molecule type" value="Genomic_DNA"/>
</dbReference>
<dbReference type="Proteomes" id="UP000004200">
    <property type="component" value="Unassembled WGS sequence"/>
</dbReference>
<gene>
    <name evidence="1" type="ORF">ThidrDRAFT_4002</name>
</gene>
<dbReference type="STRING" id="765913.ThidrDRAFT_4002"/>
<dbReference type="OrthoDB" id="9793882at2"/>
<dbReference type="RefSeq" id="WP_007042715.1">
    <property type="nucleotide sequence ID" value="NZ_AFWT01000044.1"/>
</dbReference>
<proteinExistence type="predicted"/>
<dbReference type="eggNOG" id="COG3861">
    <property type="taxonomic scope" value="Bacteria"/>
</dbReference>
<keyword evidence="2" id="KW-1185">Reference proteome</keyword>
<dbReference type="GO" id="GO:0019684">
    <property type="term" value="P:photosynthesis, light reaction"/>
    <property type="evidence" value="ECO:0007669"/>
    <property type="project" value="InterPro"/>
</dbReference>
<dbReference type="InterPro" id="IPR011033">
    <property type="entry name" value="PRC_barrel-like_sf"/>
</dbReference>